<evidence type="ECO:0000256" key="9">
    <source>
        <dbReference type="ARBA" id="ARBA00038126"/>
    </source>
</evidence>
<dbReference type="GO" id="GO:0005737">
    <property type="term" value="C:cytoplasm"/>
    <property type="evidence" value="ECO:0007669"/>
    <property type="project" value="UniProtKB-SubCell"/>
</dbReference>
<dbReference type="PANTHER" id="PTHR14614">
    <property type="entry name" value="HEPATOCELLULAR CARCINOMA-ASSOCIATED ANTIGEN"/>
    <property type="match status" value="1"/>
</dbReference>
<keyword evidence="5 10" id="KW-0489">Methyltransferase</keyword>
<keyword evidence="11" id="KW-1185">Reference proteome</keyword>
<accession>A0A8J5N7U6</accession>
<evidence type="ECO:0000313" key="10">
    <source>
        <dbReference type="EMBL" id="KAG7174654.1"/>
    </source>
</evidence>
<dbReference type="Proteomes" id="UP000747542">
    <property type="component" value="Unassembled WGS sequence"/>
</dbReference>
<gene>
    <name evidence="10" type="ORF">Hamer_G015789</name>
</gene>
<comment type="subcellular location">
    <subcellularLocation>
        <location evidence="2">Cytoplasm</location>
    </subcellularLocation>
    <subcellularLocation>
        <location evidence="1">Nucleus</location>
    </subcellularLocation>
</comment>
<dbReference type="GO" id="GO:0018064">
    <property type="term" value="F:protein-L-histidine N-tele-methyltransferase activity"/>
    <property type="evidence" value="ECO:0007669"/>
    <property type="project" value="UniProtKB-EC"/>
</dbReference>
<dbReference type="EMBL" id="JAHLQT010007499">
    <property type="protein sequence ID" value="KAG7174654.1"/>
    <property type="molecule type" value="Genomic_DNA"/>
</dbReference>
<name>A0A8J5N7U6_HOMAM</name>
<dbReference type="GO" id="GO:0032259">
    <property type="term" value="P:methylation"/>
    <property type="evidence" value="ECO:0007669"/>
    <property type="project" value="UniProtKB-KW"/>
</dbReference>
<comment type="similarity">
    <text evidence="9">Belongs to the methyltransferase superfamily. METTL18 family.</text>
</comment>
<reference evidence="10" key="1">
    <citation type="journal article" date="2021" name="Sci. Adv.">
        <title>The American lobster genome reveals insights on longevity, neural, and immune adaptations.</title>
        <authorList>
            <person name="Polinski J.M."/>
            <person name="Zimin A.V."/>
            <person name="Clark K.F."/>
            <person name="Kohn A.B."/>
            <person name="Sadowski N."/>
            <person name="Timp W."/>
            <person name="Ptitsyn A."/>
            <person name="Khanna P."/>
            <person name="Romanova D.Y."/>
            <person name="Williams P."/>
            <person name="Greenwood S.J."/>
            <person name="Moroz L.L."/>
            <person name="Walt D.R."/>
            <person name="Bodnar A.G."/>
        </authorList>
    </citation>
    <scope>NUCLEOTIDE SEQUENCE</scope>
    <source>
        <strain evidence="10">GMGI-L3</strain>
    </source>
</reference>
<comment type="caution">
    <text evidence="10">The sequence shown here is derived from an EMBL/GenBank/DDBJ whole genome shotgun (WGS) entry which is preliminary data.</text>
</comment>
<keyword evidence="6" id="KW-0808">Transferase</keyword>
<evidence type="ECO:0000256" key="1">
    <source>
        <dbReference type="ARBA" id="ARBA00004123"/>
    </source>
</evidence>
<evidence type="ECO:0000256" key="2">
    <source>
        <dbReference type="ARBA" id="ARBA00004496"/>
    </source>
</evidence>
<evidence type="ECO:0000256" key="5">
    <source>
        <dbReference type="ARBA" id="ARBA00022603"/>
    </source>
</evidence>
<evidence type="ECO:0000256" key="8">
    <source>
        <dbReference type="ARBA" id="ARBA00023242"/>
    </source>
</evidence>
<dbReference type="SUPFAM" id="SSF53335">
    <property type="entry name" value="S-adenosyl-L-methionine-dependent methyltransferases"/>
    <property type="match status" value="1"/>
</dbReference>
<keyword evidence="4" id="KW-0963">Cytoplasm</keyword>
<proteinExistence type="inferred from homology"/>
<evidence type="ECO:0000256" key="4">
    <source>
        <dbReference type="ARBA" id="ARBA00022490"/>
    </source>
</evidence>
<dbReference type="Gene3D" id="3.40.50.150">
    <property type="entry name" value="Vaccinia Virus protein VP39"/>
    <property type="match status" value="1"/>
</dbReference>
<dbReference type="InterPro" id="IPR019410">
    <property type="entry name" value="Methyltransf_16"/>
</dbReference>
<evidence type="ECO:0000313" key="11">
    <source>
        <dbReference type="Proteomes" id="UP000747542"/>
    </source>
</evidence>
<keyword evidence="8" id="KW-0539">Nucleus</keyword>
<evidence type="ECO:0000256" key="3">
    <source>
        <dbReference type="ARBA" id="ARBA00012533"/>
    </source>
</evidence>
<evidence type="ECO:0000256" key="7">
    <source>
        <dbReference type="ARBA" id="ARBA00022691"/>
    </source>
</evidence>
<feature type="non-terminal residue" evidence="10">
    <location>
        <position position="1"/>
    </location>
</feature>
<dbReference type="GO" id="GO:0005634">
    <property type="term" value="C:nucleus"/>
    <property type="evidence" value="ECO:0007669"/>
    <property type="project" value="UniProtKB-SubCell"/>
</dbReference>
<dbReference type="AlphaFoldDB" id="A0A8J5N7U6"/>
<protein>
    <recommendedName>
        <fullName evidence="3">protein-histidine N-methyltransferase</fullName>
        <ecNumber evidence="3">2.1.1.85</ecNumber>
    </recommendedName>
</protein>
<sequence>MFKFNFNLETEEQNDSPAVASESELNSQCWIPAQKHEVLPTHLQSLSEDTVIEAVTIDQTEIKYLNMNSAVERLKKLRVSTNLSTALTDHSDLVPAVYEGGLKVWECTWDLLHYFAASGIKMKGCRVLEVGCGAALPALYAAIHGAHITLQDYKQNSEQLTNDDQTSRNKDESQEYKFDIILTSETIYNPNCHEKLLNLMTNSLKQDAKSHYFGVGGGTLQFIDLVKCQDILNIQTTVTNTE</sequence>
<dbReference type="EC" id="2.1.1.85" evidence="3"/>
<dbReference type="PANTHER" id="PTHR14614:SF39">
    <property type="entry name" value="HISTIDINE PROTEIN METHYLTRANSFERASE 1 HOMOLOG"/>
    <property type="match status" value="1"/>
</dbReference>
<evidence type="ECO:0000256" key="6">
    <source>
        <dbReference type="ARBA" id="ARBA00022679"/>
    </source>
</evidence>
<dbReference type="InterPro" id="IPR029063">
    <property type="entry name" value="SAM-dependent_MTases_sf"/>
</dbReference>
<keyword evidence="7" id="KW-0949">S-adenosyl-L-methionine</keyword>
<organism evidence="10 11">
    <name type="scientific">Homarus americanus</name>
    <name type="common">American lobster</name>
    <dbReference type="NCBI Taxonomy" id="6706"/>
    <lineage>
        <taxon>Eukaryota</taxon>
        <taxon>Metazoa</taxon>
        <taxon>Ecdysozoa</taxon>
        <taxon>Arthropoda</taxon>
        <taxon>Crustacea</taxon>
        <taxon>Multicrustacea</taxon>
        <taxon>Malacostraca</taxon>
        <taxon>Eumalacostraca</taxon>
        <taxon>Eucarida</taxon>
        <taxon>Decapoda</taxon>
        <taxon>Pleocyemata</taxon>
        <taxon>Astacidea</taxon>
        <taxon>Nephropoidea</taxon>
        <taxon>Nephropidae</taxon>
        <taxon>Homarus</taxon>
    </lineage>
</organism>